<sequence length="371" mass="38946">MDSGEPLTHYTPGDFFFATGRHTVVGSGARRAFTGTDAVALSEAVSAALAEAPGGLAVGVLPFDTGSAPGHVTLPEISRITGPARVATRLMIPAPVTVRAVPEPARHVDAVERAVRELGKRGMRKVVLARALELDFNTDVSPGAILNNLVADGAGGYIFAAGLPNGRTLTGASPELLLSRTGGRVVSHPHAGSAPRSADPVSDRDNAERLARSRKDQIEHAVLTEAIVETLRPFCRHLDVPSAPSLVSTPTMWHLGTVVTGELLDRDITALRLAAALHPTPAICGSPTEQARELVGELEPFDRGYYAGAVGWTDADGDGEWAVSIRCAETGPRSLRLYAGGGIVPESDPKAELDETSAKFRTLLNAMGLEL</sequence>
<dbReference type="InterPro" id="IPR004561">
    <property type="entry name" value="IsoChor_synthase"/>
</dbReference>
<dbReference type="SUPFAM" id="SSF56322">
    <property type="entry name" value="ADC synthase"/>
    <property type="match status" value="1"/>
</dbReference>
<evidence type="ECO:0000259" key="7">
    <source>
        <dbReference type="Pfam" id="PF00425"/>
    </source>
</evidence>
<dbReference type="Pfam" id="PF00425">
    <property type="entry name" value="Chorismate_bind"/>
    <property type="match status" value="1"/>
</dbReference>
<feature type="region of interest" description="Disordered" evidence="6">
    <location>
        <begin position="185"/>
        <end position="210"/>
    </location>
</feature>
<protein>
    <recommendedName>
        <fullName evidence="3">isochorismate synthase</fullName>
        <ecNumber evidence="3">5.4.4.2</ecNumber>
    </recommendedName>
    <alternativeName>
        <fullName evidence="5">Isochorismate mutase</fullName>
    </alternativeName>
</protein>
<evidence type="ECO:0000256" key="1">
    <source>
        <dbReference type="ARBA" id="ARBA00000799"/>
    </source>
</evidence>
<dbReference type="Gene3D" id="3.60.120.10">
    <property type="entry name" value="Anthranilate synthase"/>
    <property type="match status" value="1"/>
</dbReference>
<gene>
    <name evidence="8" type="ORF">ACFSXZ_13590</name>
</gene>
<organism evidence="8 9">
    <name type="scientific">Amycolatopsis pigmentata</name>
    <dbReference type="NCBI Taxonomy" id="450801"/>
    <lineage>
        <taxon>Bacteria</taxon>
        <taxon>Bacillati</taxon>
        <taxon>Actinomycetota</taxon>
        <taxon>Actinomycetes</taxon>
        <taxon>Pseudonocardiales</taxon>
        <taxon>Pseudonocardiaceae</taxon>
        <taxon>Amycolatopsis</taxon>
    </lineage>
</organism>
<proteinExistence type="inferred from homology"/>
<evidence type="ECO:0000256" key="4">
    <source>
        <dbReference type="ARBA" id="ARBA00023235"/>
    </source>
</evidence>
<evidence type="ECO:0000256" key="6">
    <source>
        <dbReference type="SAM" id="MobiDB-lite"/>
    </source>
</evidence>
<comment type="caution">
    <text evidence="8">The sequence shown here is derived from an EMBL/GenBank/DDBJ whole genome shotgun (WGS) entry which is preliminary data.</text>
</comment>
<name>A0ABW5FSE7_9PSEU</name>
<dbReference type="RefSeq" id="WP_378265051.1">
    <property type="nucleotide sequence ID" value="NZ_JBHUKR010000007.1"/>
</dbReference>
<evidence type="ECO:0000313" key="9">
    <source>
        <dbReference type="Proteomes" id="UP001597417"/>
    </source>
</evidence>
<comment type="similarity">
    <text evidence="2">Belongs to the isochorismate synthase family.</text>
</comment>
<evidence type="ECO:0000256" key="5">
    <source>
        <dbReference type="ARBA" id="ARBA00041564"/>
    </source>
</evidence>
<dbReference type="GO" id="GO:0008909">
    <property type="term" value="F:isochorismate synthase activity"/>
    <property type="evidence" value="ECO:0007669"/>
    <property type="project" value="UniProtKB-EC"/>
</dbReference>
<evidence type="ECO:0000313" key="8">
    <source>
        <dbReference type="EMBL" id="MFD2417357.1"/>
    </source>
</evidence>
<comment type="catalytic activity">
    <reaction evidence="1">
        <text>chorismate = isochorismate</text>
        <dbReference type="Rhea" id="RHEA:18985"/>
        <dbReference type="ChEBI" id="CHEBI:29748"/>
        <dbReference type="ChEBI" id="CHEBI:29780"/>
        <dbReference type="EC" id="5.4.4.2"/>
    </reaction>
</comment>
<dbReference type="PANTHER" id="PTHR42839:SF2">
    <property type="entry name" value="ISOCHORISMATE SYNTHASE ENTC"/>
    <property type="match status" value="1"/>
</dbReference>
<feature type="compositionally biased region" description="Basic and acidic residues" evidence="6">
    <location>
        <begin position="201"/>
        <end position="210"/>
    </location>
</feature>
<dbReference type="NCBIfam" id="TIGR00543">
    <property type="entry name" value="isochor_syn"/>
    <property type="match status" value="1"/>
</dbReference>
<dbReference type="EC" id="5.4.4.2" evidence="3"/>
<reference evidence="9" key="1">
    <citation type="journal article" date="2019" name="Int. J. Syst. Evol. Microbiol.">
        <title>The Global Catalogue of Microorganisms (GCM) 10K type strain sequencing project: providing services to taxonomists for standard genome sequencing and annotation.</title>
        <authorList>
            <consortium name="The Broad Institute Genomics Platform"/>
            <consortium name="The Broad Institute Genome Sequencing Center for Infectious Disease"/>
            <person name="Wu L."/>
            <person name="Ma J."/>
        </authorList>
    </citation>
    <scope>NUCLEOTIDE SEQUENCE [LARGE SCALE GENOMIC DNA]</scope>
    <source>
        <strain evidence="9">CGMCC 4.7645</strain>
    </source>
</reference>
<evidence type="ECO:0000256" key="3">
    <source>
        <dbReference type="ARBA" id="ARBA00012824"/>
    </source>
</evidence>
<dbReference type="PANTHER" id="PTHR42839">
    <property type="entry name" value="ISOCHORISMATE SYNTHASE ENTC"/>
    <property type="match status" value="1"/>
</dbReference>
<dbReference type="InterPro" id="IPR015890">
    <property type="entry name" value="Chorismate_C"/>
</dbReference>
<keyword evidence="4 8" id="KW-0413">Isomerase</keyword>
<keyword evidence="9" id="KW-1185">Reference proteome</keyword>
<dbReference type="EMBL" id="JBHUKR010000007">
    <property type="protein sequence ID" value="MFD2417357.1"/>
    <property type="molecule type" value="Genomic_DNA"/>
</dbReference>
<dbReference type="InterPro" id="IPR005801">
    <property type="entry name" value="ADC_synthase"/>
</dbReference>
<dbReference type="Proteomes" id="UP001597417">
    <property type="component" value="Unassembled WGS sequence"/>
</dbReference>
<feature type="domain" description="Chorismate-utilising enzyme C-terminal" evidence="7">
    <location>
        <begin position="106"/>
        <end position="359"/>
    </location>
</feature>
<evidence type="ECO:0000256" key="2">
    <source>
        <dbReference type="ARBA" id="ARBA00005297"/>
    </source>
</evidence>
<accession>A0ABW5FSE7</accession>